<protein>
    <submittedName>
        <fullName evidence="1">Uncharacterized protein</fullName>
    </submittedName>
</protein>
<reference evidence="2" key="1">
    <citation type="journal article" date="2020" name="Nat. Commun.">
        <title>Genome assembly of wild tea tree DASZ reveals pedigree and selection history of tea varieties.</title>
        <authorList>
            <person name="Zhang W."/>
            <person name="Zhang Y."/>
            <person name="Qiu H."/>
            <person name="Guo Y."/>
            <person name="Wan H."/>
            <person name="Zhang X."/>
            <person name="Scossa F."/>
            <person name="Alseekh S."/>
            <person name="Zhang Q."/>
            <person name="Wang P."/>
            <person name="Xu L."/>
            <person name="Schmidt M.H."/>
            <person name="Jia X."/>
            <person name="Li D."/>
            <person name="Zhu A."/>
            <person name="Guo F."/>
            <person name="Chen W."/>
            <person name="Ni D."/>
            <person name="Usadel B."/>
            <person name="Fernie A.R."/>
            <person name="Wen W."/>
        </authorList>
    </citation>
    <scope>NUCLEOTIDE SEQUENCE [LARGE SCALE GENOMIC DNA]</scope>
    <source>
        <strain evidence="2">cv. G240</strain>
    </source>
</reference>
<evidence type="ECO:0000313" key="1">
    <source>
        <dbReference type="EMBL" id="KAF5931033.1"/>
    </source>
</evidence>
<dbReference type="AlphaFoldDB" id="A0A7J7FRR4"/>
<proteinExistence type="predicted"/>
<sequence>MVGSSVCHGSFSEQGLGKTTVFEPMEDIKTATKENTSTTNMQDNNEAKGHAQVRMSCVEGLVEVAFMDFQTEA</sequence>
<comment type="caution">
    <text evidence="1">The sequence shown here is derived from an EMBL/GenBank/DDBJ whole genome shotgun (WGS) entry which is preliminary data.</text>
</comment>
<evidence type="ECO:0000313" key="2">
    <source>
        <dbReference type="Proteomes" id="UP000593564"/>
    </source>
</evidence>
<gene>
    <name evidence="1" type="ORF">HYC85_031906</name>
</gene>
<dbReference type="Proteomes" id="UP000593564">
    <property type="component" value="Unassembled WGS sequence"/>
</dbReference>
<dbReference type="EMBL" id="JACBKZ010000015">
    <property type="protein sequence ID" value="KAF5931033.1"/>
    <property type="molecule type" value="Genomic_DNA"/>
</dbReference>
<accession>A0A7J7FRR4</accession>
<organism evidence="1 2">
    <name type="scientific">Camellia sinensis</name>
    <name type="common">Tea plant</name>
    <name type="synonym">Thea sinensis</name>
    <dbReference type="NCBI Taxonomy" id="4442"/>
    <lineage>
        <taxon>Eukaryota</taxon>
        <taxon>Viridiplantae</taxon>
        <taxon>Streptophyta</taxon>
        <taxon>Embryophyta</taxon>
        <taxon>Tracheophyta</taxon>
        <taxon>Spermatophyta</taxon>
        <taxon>Magnoliopsida</taxon>
        <taxon>eudicotyledons</taxon>
        <taxon>Gunneridae</taxon>
        <taxon>Pentapetalae</taxon>
        <taxon>asterids</taxon>
        <taxon>Ericales</taxon>
        <taxon>Theaceae</taxon>
        <taxon>Camellia</taxon>
    </lineage>
</organism>
<name>A0A7J7FRR4_CAMSI</name>
<keyword evidence="2" id="KW-1185">Reference proteome</keyword>
<reference evidence="1 2" key="2">
    <citation type="submission" date="2020-07" db="EMBL/GenBank/DDBJ databases">
        <title>Genome assembly of wild tea tree DASZ reveals pedigree and selection history of tea varieties.</title>
        <authorList>
            <person name="Zhang W."/>
        </authorList>
    </citation>
    <scope>NUCLEOTIDE SEQUENCE [LARGE SCALE GENOMIC DNA]</scope>
    <source>
        <strain evidence="2">cv. G240</strain>
        <tissue evidence="1">Leaf</tissue>
    </source>
</reference>